<sequence>MHERTDESVGE</sequence>
<evidence type="ECO:0000313" key="1">
    <source>
        <dbReference type="EMBL" id="JAH10512.1"/>
    </source>
</evidence>
<dbReference type="EMBL" id="GBXM01098065">
    <property type="protein sequence ID" value="JAH10512.1"/>
    <property type="molecule type" value="Transcribed_RNA"/>
</dbReference>
<proteinExistence type="predicted"/>
<reference evidence="1" key="2">
    <citation type="journal article" date="2015" name="Fish Shellfish Immunol.">
        <title>Early steps in the European eel (Anguilla anguilla)-Vibrio vulnificus interaction in the gills: Role of the RtxA13 toxin.</title>
        <authorList>
            <person name="Callol A."/>
            <person name="Pajuelo D."/>
            <person name="Ebbesson L."/>
            <person name="Teles M."/>
            <person name="MacKenzie S."/>
            <person name="Amaro C."/>
        </authorList>
    </citation>
    <scope>NUCLEOTIDE SEQUENCE</scope>
</reference>
<protein>
    <submittedName>
        <fullName evidence="1">Uncharacterized protein</fullName>
    </submittedName>
</protein>
<name>A0A0E9Q1W2_ANGAN</name>
<accession>A0A0E9Q1W2</accession>
<reference evidence="1" key="1">
    <citation type="submission" date="2014-11" db="EMBL/GenBank/DDBJ databases">
        <authorList>
            <person name="Amaro Gonzalez C."/>
        </authorList>
    </citation>
    <scope>NUCLEOTIDE SEQUENCE</scope>
</reference>
<organism evidence="1">
    <name type="scientific">Anguilla anguilla</name>
    <name type="common">European freshwater eel</name>
    <name type="synonym">Muraena anguilla</name>
    <dbReference type="NCBI Taxonomy" id="7936"/>
    <lineage>
        <taxon>Eukaryota</taxon>
        <taxon>Metazoa</taxon>
        <taxon>Chordata</taxon>
        <taxon>Craniata</taxon>
        <taxon>Vertebrata</taxon>
        <taxon>Euteleostomi</taxon>
        <taxon>Actinopterygii</taxon>
        <taxon>Neopterygii</taxon>
        <taxon>Teleostei</taxon>
        <taxon>Anguilliformes</taxon>
        <taxon>Anguillidae</taxon>
        <taxon>Anguilla</taxon>
    </lineage>
</organism>